<dbReference type="Proteomes" id="UP000227088">
    <property type="component" value="Unassembled WGS sequence"/>
</dbReference>
<organism evidence="1 2">
    <name type="scientific">Oleispira antarctica</name>
    <dbReference type="NCBI Taxonomy" id="188908"/>
    <lineage>
        <taxon>Bacteria</taxon>
        <taxon>Pseudomonadati</taxon>
        <taxon>Pseudomonadota</taxon>
        <taxon>Gammaproteobacteria</taxon>
        <taxon>Oceanospirillales</taxon>
        <taxon>Oceanospirillaceae</taxon>
        <taxon>Oleispira</taxon>
    </lineage>
</organism>
<name>A0A1Y5HTU4_OLEAN</name>
<sequence>MSGLSHNNQSRITGYLDTLLVDHSLWDAKLSLAMNPPIRPLNTIAEGKYLLATDSFGCGSKTKKYIHLLNGLSIVRQLPASRLKASILQSCSPLASEAMCCD</sequence>
<accession>A0A1Y5HTU4</accession>
<comment type="caution">
    <text evidence="1">The sequence shown here is derived from an EMBL/GenBank/DDBJ whole genome shotgun (WGS) entry which is preliminary data.</text>
</comment>
<dbReference type="AlphaFoldDB" id="A0A1Y5HTU4"/>
<evidence type="ECO:0000313" key="1">
    <source>
        <dbReference type="EMBL" id="OUS38512.1"/>
    </source>
</evidence>
<reference evidence="2" key="1">
    <citation type="journal article" date="2017" name="Proc. Natl. Acad. Sci. U.S.A.">
        <title>Simulation of Deepwater Horizon oil plume reveals substrate specialization within a complex community of hydrocarbon degraders.</title>
        <authorList>
            <person name="Hu P."/>
            <person name="Dubinsky E.A."/>
            <person name="Probst A.J."/>
            <person name="Wang J."/>
            <person name="Sieber C.M.K."/>
            <person name="Tom L.M."/>
            <person name="Gardinali P."/>
            <person name="Banfield J.F."/>
            <person name="Atlas R.M."/>
            <person name="Andersen G.L."/>
        </authorList>
    </citation>
    <scope>NUCLEOTIDE SEQUENCE [LARGE SCALE GENOMIC DNA]</scope>
</reference>
<dbReference type="EMBL" id="MABE01000604">
    <property type="protein sequence ID" value="OUS38512.1"/>
    <property type="molecule type" value="Genomic_DNA"/>
</dbReference>
<evidence type="ECO:0000313" key="2">
    <source>
        <dbReference type="Proteomes" id="UP000227088"/>
    </source>
</evidence>
<protein>
    <submittedName>
        <fullName evidence="1">Uncharacterized protein</fullName>
    </submittedName>
</protein>
<proteinExistence type="predicted"/>
<gene>
    <name evidence="1" type="ORF">A9R00_10390</name>
</gene>